<dbReference type="InterPro" id="IPR050061">
    <property type="entry name" value="MurCDEF_pg_biosynth"/>
</dbReference>
<dbReference type="InterPro" id="IPR036565">
    <property type="entry name" value="Mur-like_cat_sf"/>
</dbReference>
<evidence type="ECO:0000256" key="5">
    <source>
        <dbReference type="ARBA" id="ARBA00022960"/>
    </source>
</evidence>
<dbReference type="Pfam" id="PF02875">
    <property type="entry name" value="Mur_ligase_C"/>
    <property type="match status" value="1"/>
</dbReference>
<dbReference type="InterPro" id="IPR005757">
    <property type="entry name" value="Mpl"/>
</dbReference>
<dbReference type="SUPFAM" id="SSF51984">
    <property type="entry name" value="MurCD N-terminal domain"/>
    <property type="match status" value="1"/>
</dbReference>
<dbReference type="InterPro" id="IPR013221">
    <property type="entry name" value="Mur_ligase_cen"/>
</dbReference>
<feature type="domain" description="Mur ligase central" evidence="11">
    <location>
        <begin position="126"/>
        <end position="320"/>
    </location>
</feature>
<keyword evidence="3" id="KW-0547">Nucleotide-binding</keyword>
<dbReference type="Pfam" id="PF01225">
    <property type="entry name" value="Mur_ligase"/>
    <property type="match status" value="1"/>
</dbReference>
<dbReference type="GO" id="GO:0009252">
    <property type="term" value="P:peptidoglycan biosynthetic process"/>
    <property type="evidence" value="ECO:0007669"/>
    <property type="project" value="UniProtKB-KW"/>
</dbReference>
<evidence type="ECO:0000256" key="8">
    <source>
        <dbReference type="ARBA" id="ARBA00023316"/>
    </source>
</evidence>
<keyword evidence="6" id="KW-0573">Peptidoglycan synthesis</keyword>
<keyword evidence="8" id="KW-0961">Cell wall biogenesis/degradation</keyword>
<dbReference type="InterPro" id="IPR036615">
    <property type="entry name" value="Mur_ligase_C_dom_sf"/>
</dbReference>
<name>A0A6J4KH71_9BACT</name>
<proteinExistence type="predicted"/>
<evidence type="ECO:0000256" key="7">
    <source>
        <dbReference type="ARBA" id="ARBA00023306"/>
    </source>
</evidence>
<evidence type="ECO:0000259" key="10">
    <source>
        <dbReference type="Pfam" id="PF02875"/>
    </source>
</evidence>
<dbReference type="InterPro" id="IPR004101">
    <property type="entry name" value="Mur_ligase_C"/>
</dbReference>
<keyword evidence="1 12" id="KW-0436">Ligase</keyword>
<dbReference type="InterPro" id="IPR000713">
    <property type="entry name" value="Mur_ligase_N"/>
</dbReference>
<dbReference type="Gene3D" id="3.40.50.720">
    <property type="entry name" value="NAD(P)-binding Rossmann-like Domain"/>
    <property type="match status" value="1"/>
</dbReference>
<dbReference type="EMBL" id="CADCTW010000046">
    <property type="protein sequence ID" value="CAA9306017.1"/>
    <property type="molecule type" value="Genomic_DNA"/>
</dbReference>
<evidence type="ECO:0000256" key="4">
    <source>
        <dbReference type="ARBA" id="ARBA00022840"/>
    </source>
</evidence>
<evidence type="ECO:0000256" key="6">
    <source>
        <dbReference type="ARBA" id="ARBA00022984"/>
    </source>
</evidence>
<dbReference type="GO" id="GO:0008360">
    <property type="term" value="P:regulation of cell shape"/>
    <property type="evidence" value="ECO:0007669"/>
    <property type="project" value="UniProtKB-KW"/>
</dbReference>
<accession>A0A6J4KH71</accession>
<reference evidence="12" key="1">
    <citation type="submission" date="2020-02" db="EMBL/GenBank/DDBJ databases">
        <authorList>
            <person name="Meier V. D."/>
        </authorList>
    </citation>
    <scope>NUCLEOTIDE SEQUENCE</scope>
    <source>
        <strain evidence="12">AVDCRST_MAG68</strain>
    </source>
</reference>
<dbReference type="AlphaFoldDB" id="A0A6J4KH71"/>
<dbReference type="Pfam" id="PF08245">
    <property type="entry name" value="Mur_ligase_M"/>
    <property type="match status" value="1"/>
</dbReference>
<feature type="domain" description="Mur ligase C-terminal" evidence="10">
    <location>
        <begin position="342"/>
        <end position="474"/>
    </location>
</feature>
<keyword evidence="2" id="KW-0132">Cell division</keyword>
<dbReference type="GO" id="GO:0051301">
    <property type="term" value="P:cell division"/>
    <property type="evidence" value="ECO:0007669"/>
    <property type="project" value="UniProtKB-KW"/>
</dbReference>
<organism evidence="12">
    <name type="scientific">uncultured Gemmatimonadota bacterium</name>
    <dbReference type="NCBI Taxonomy" id="203437"/>
    <lineage>
        <taxon>Bacteria</taxon>
        <taxon>Pseudomonadati</taxon>
        <taxon>Gemmatimonadota</taxon>
        <taxon>environmental samples</taxon>
    </lineage>
</organism>
<dbReference type="Gene3D" id="3.40.1190.10">
    <property type="entry name" value="Mur-like, catalytic domain"/>
    <property type="match status" value="1"/>
</dbReference>
<dbReference type="NCBIfam" id="TIGR01081">
    <property type="entry name" value="mpl"/>
    <property type="match status" value="1"/>
</dbReference>
<evidence type="ECO:0000313" key="12">
    <source>
        <dbReference type="EMBL" id="CAA9306017.1"/>
    </source>
</evidence>
<feature type="domain" description="Mur ligase N-terminal catalytic" evidence="9">
    <location>
        <begin position="20"/>
        <end position="113"/>
    </location>
</feature>
<dbReference type="GO" id="GO:0071555">
    <property type="term" value="P:cell wall organization"/>
    <property type="evidence" value="ECO:0007669"/>
    <property type="project" value="UniProtKB-KW"/>
</dbReference>
<dbReference type="GO" id="GO:0005524">
    <property type="term" value="F:ATP binding"/>
    <property type="evidence" value="ECO:0007669"/>
    <property type="project" value="UniProtKB-KW"/>
</dbReference>
<keyword evidence="5" id="KW-0133">Cell shape</keyword>
<gene>
    <name evidence="12" type="ORF">AVDCRST_MAG68-831</name>
</gene>
<dbReference type="Gene3D" id="3.90.190.20">
    <property type="entry name" value="Mur ligase, C-terminal domain"/>
    <property type="match status" value="1"/>
</dbReference>
<protein>
    <submittedName>
        <fullName evidence="12">UDP-N-acetylmuramate:L-alanyl-gamma-D-glutamyl-me so-diaminopimelate ligase</fullName>
        <ecNumber evidence="12">6.3.2.-</ecNumber>
    </submittedName>
</protein>
<dbReference type="EC" id="6.3.2.-" evidence="12"/>
<evidence type="ECO:0000259" key="9">
    <source>
        <dbReference type="Pfam" id="PF01225"/>
    </source>
</evidence>
<dbReference type="PANTHER" id="PTHR43445">
    <property type="entry name" value="UDP-N-ACETYLMURAMATE--L-ALANINE LIGASE-RELATED"/>
    <property type="match status" value="1"/>
</dbReference>
<dbReference type="PANTHER" id="PTHR43445:SF5">
    <property type="entry name" value="UDP-N-ACETYLMURAMATE--L-ALANYL-GAMMA-D-GLUTAMYL-MESO-2,6-DIAMINOHEPTANDIOATE LIGASE"/>
    <property type="match status" value="1"/>
</dbReference>
<evidence type="ECO:0000256" key="2">
    <source>
        <dbReference type="ARBA" id="ARBA00022618"/>
    </source>
</evidence>
<evidence type="ECO:0000259" key="11">
    <source>
        <dbReference type="Pfam" id="PF08245"/>
    </source>
</evidence>
<dbReference type="SUPFAM" id="SSF53623">
    <property type="entry name" value="MurD-like peptide ligases, catalytic domain"/>
    <property type="match status" value="1"/>
</dbReference>
<evidence type="ECO:0000256" key="1">
    <source>
        <dbReference type="ARBA" id="ARBA00022598"/>
    </source>
</evidence>
<dbReference type="SUPFAM" id="SSF53244">
    <property type="entry name" value="MurD-like peptide ligases, peptide-binding domain"/>
    <property type="match status" value="1"/>
</dbReference>
<keyword evidence="7" id="KW-0131">Cell cycle</keyword>
<evidence type="ECO:0000256" key="3">
    <source>
        <dbReference type="ARBA" id="ARBA00022741"/>
    </source>
</evidence>
<dbReference type="GO" id="GO:0016881">
    <property type="term" value="F:acid-amino acid ligase activity"/>
    <property type="evidence" value="ECO:0007669"/>
    <property type="project" value="InterPro"/>
</dbReference>
<sequence length="488" mass="53527">MSQPPVNTPRPEVRSAAPRHYHLIGIAGTAMASLAGLLRAAGHTVTGSDENVYPPMSDQLRELGIRYAEGYGAANLEPRPDWVVVGNAISRGNEELEAVLDQRLPYTSAAATIKEEFLRTRLPLAVGGTHGKTTTTSLLAWALESAGLNPSFLIGGVAENFGTSFRLTDSPWFVIEADEYDTAYFDKGPKMWHYLPYAAIVNNAEFDHADIYRDEEAYRFAFARFINLVPRNGTLVAGWDSPMVRDLAPKSFAPIESFGYTDGEAASGGEHPRWTARDVSFGPEGTRFTAVHDGEEWGVVETPVTGAINVRNILAVIAVADFIGADRAGVLEGLRTFRSVKRRMEVRGEARGVTVMDDFAHHPTAVRETIEAVRQRFSGRPIVAVFEPRSYTAQRREFQDSYRDAFAAADRVVLAGLFHPERYTEDTALNPNELVDAWRAAGKPADFIPDPDEIVRRLVPELKGNEVILVMSNGGFGGIHGKLLDALA</sequence>
<keyword evidence="4" id="KW-0067">ATP-binding</keyword>